<organism evidence="1 2">
    <name type="scientific">Paramecium sonneborni</name>
    <dbReference type="NCBI Taxonomy" id="65129"/>
    <lineage>
        <taxon>Eukaryota</taxon>
        <taxon>Sar</taxon>
        <taxon>Alveolata</taxon>
        <taxon>Ciliophora</taxon>
        <taxon>Intramacronucleata</taxon>
        <taxon>Oligohymenophorea</taxon>
        <taxon>Peniculida</taxon>
        <taxon>Parameciidae</taxon>
        <taxon>Paramecium</taxon>
    </lineage>
</organism>
<sequence length="247" mass="28954">MLTDCNDISTQSKEQKNQSSNIPYFVYNFPSTSLMDFQNTSIPQLQMRNSTESVFKDNMQVPSFLQGLTVSSFQFNNSNQFCVNEQKPIYMPPVASALASFFNDQSTFKIKQECKKNRIIIGTQVLCDIEIIFIQRYFDIKAQLFCPPNIKYTLNEDKSISNILWLKDRLKNRYKKPIKDSMFDLINVIAIMDEQELRQINEFQQFQSQGFDNLEKQVPKSVKQEKPFSEMMFEIQILIAQFILTNF</sequence>
<accession>A0A8S1KLF5</accession>
<gene>
    <name evidence="1" type="ORF">PSON_ATCC_30995.1.T0090028</name>
</gene>
<name>A0A8S1KLF5_9CILI</name>
<keyword evidence="2" id="KW-1185">Reference proteome</keyword>
<dbReference type="OrthoDB" id="284642at2759"/>
<evidence type="ECO:0000313" key="1">
    <source>
        <dbReference type="EMBL" id="CAD8055053.1"/>
    </source>
</evidence>
<dbReference type="EMBL" id="CAJJDN010000009">
    <property type="protein sequence ID" value="CAD8055053.1"/>
    <property type="molecule type" value="Genomic_DNA"/>
</dbReference>
<protein>
    <submittedName>
        <fullName evidence="1">Uncharacterized protein</fullName>
    </submittedName>
</protein>
<dbReference type="Proteomes" id="UP000692954">
    <property type="component" value="Unassembled WGS sequence"/>
</dbReference>
<evidence type="ECO:0000313" key="2">
    <source>
        <dbReference type="Proteomes" id="UP000692954"/>
    </source>
</evidence>
<comment type="caution">
    <text evidence="1">The sequence shown here is derived from an EMBL/GenBank/DDBJ whole genome shotgun (WGS) entry which is preliminary data.</text>
</comment>
<proteinExistence type="predicted"/>
<reference evidence="1" key="1">
    <citation type="submission" date="2021-01" db="EMBL/GenBank/DDBJ databases">
        <authorList>
            <consortium name="Genoscope - CEA"/>
            <person name="William W."/>
        </authorList>
    </citation>
    <scope>NUCLEOTIDE SEQUENCE</scope>
</reference>
<dbReference type="AlphaFoldDB" id="A0A8S1KLF5"/>